<protein>
    <submittedName>
        <fullName evidence="2">Uncharacterized protein</fullName>
    </submittedName>
</protein>
<accession>A0A6J4NL28</accession>
<dbReference type="EMBL" id="CADCUS010000108">
    <property type="protein sequence ID" value="CAA9388277.1"/>
    <property type="molecule type" value="Genomic_DNA"/>
</dbReference>
<feature type="compositionally biased region" description="Basic residues" evidence="1">
    <location>
        <begin position="93"/>
        <end position="108"/>
    </location>
</feature>
<reference evidence="2" key="1">
    <citation type="submission" date="2020-02" db="EMBL/GenBank/DDBJ databases">
        <authorList>
            <person name="Meier V. D."/>
        </authorList>
    </citation>
    <scope>NUCLEOTIDE SEQUENCE</scope>
    <source>
        <strain evidence="2">AVDCRST_MAG66</strain>
    </source>
</reference>
<feature type="compositionally biased region" description="Low complexity" evidence="1">
    <location>
        <begin position="55"/>
        <end position="67"/>
    </location>
</feature>
<sequence length="127" mass="13085">RPAAARLAARRPRRPARAAGARRRAGDRAAVGGRAGRAPRAVHRGRPGHRGRVGPGRAAAAAGRVPAGHGGAPRHRRVGTPGGDGRALLRCGRPGRRAGARRRRRVRRAQPGVLPAGRPGPASPAVL</sequence>
<feature type="compositionally biased region" description="Low complexity" evidence="1">
    <location>
        <begin position="28"/>
        <end position="39"/>
    </location>
</feature>
<feature type="compositionally biased region" description="Basic residues" evidence="1">
    <location>
        <begin position="8"/>
        <end position="25"/>
    </location>
</feature>
<organism evidence="2">
    <name type="scientific">uncultured Pseudonocardia sp</name>
    <dbReference type="NCBI Taxonomy" id="211455"/>
    <lineage>
        <taxon>Bacteria</taxon>
        <taxon>Bacillati</taxon>
        <taxon>Actinomycetota</taxon>
        <taxon>Actinomycetes</taxon>
        <taxon>Pseudonocardiales</taxon>
        <taxon>Pseudonocardiaceae</taxon>
        <taxon>Pseudonocardia</taxon>
        <taxon>environmental samples</taxon>
    </lineage>
</organism>
<dbReference type="AlphaFoldDB" id="A0A6J4NL28"/>
<feature type="region of interest" description="Disordered" evidence="1">
    <location>
        <begin position="1"/>
        <end position="127"/>
    </location>
</feature>
<feature type="non-terminal residue" evidence="2">
    <location>
        <position position="127"/>
    </location>
</feature>
<gene>
    <name evidence="2" type="ORF">AVDCRST_MAG66-752</name>
</gene>
<proteinExistence type="predicted"/>
<feature type="non-terminal residue" evidence="2">
    <location>
        <position position="1"/>
    </location>
</feature>
<name>A0A6J4NL28_9PSEU</name>
<feature type="compositionally biased region" description="Basic residues" evidence="1">
    <location>
        <begin position="40"/>
        <end position="52"/>
    </location>
</feature>
<evidence type="ECO:0000313" key="2">
    <source>
        <dbReference type="EMBL" id="CAA9388277.1"/>
    </source>
</evidence>
<evidence type="ECO:0000256" key="1">
    <source>
        <dbReference type="SAM" id="MobiDB-lite"/>
    </source>
</evidence>